<dbReference type="EMBL" id="JBGBPQ010000011">
    <property type="protein sequence ID" value="KAL1516021.1"/>
    <property type="molecule type" value="Genomic_DNA"/>
</dbReference>
<organism evidence="1 2">
    <name type="scientific">Prymnesium parvum</name>
    <name type="common">Toxic golden alga</name>
    <dbReference type="NCBI Taxonomy" id="97485"/>
    <lineage>
        <taxon>Eukaryota</taxon>
        <taxon>Haptista</taxon>
        <taxon>Haptophyta</taxon>
        <taxon>Prymnesiophyceae</taxon>
        <taxon>Prymnesiales</taxon>
        <taxon>Prymnesiaceae</taxon>
        <taxon>Prymnesium</taxon>
    </lineage>
</organism>
<protein>
    <submittedName>
        <fullName evidence="1">Uncharacterized protein</fullName>
    </submittedName>
</protein>
<reference evidence="1 2" key="1">
    <citation type="journal article" date="2024" name="Science">
        <title>Giant polyketide synthase enzymes in the biosynthesis of giant marine polyether toxins.</title>
        <authorList>
            <person name="Fallon T.R."/>
            <person name="Shende V.V."/>
            <person name="Wierzbicki I.H."/>
            <person name="Pendleton A.L."/>
            <person name="Watervoot N.F."/>
            <person name="Auber R.P."/>
            <person name="Gonzalez D.J."/>
            <person name="Wisecaver J.H."/>
            <person name="Moore B.S."/>
        </authorList>
    </citation>
    <scope>NUCLEOTIDE SEQUENCE [LARGE SCALE GENOMIC DNA]</scope>
    <source>
        <strain evidence="1 2">12B1</strain>
    </source>
</reference>
<comment type="caution">
    <text evidence="1">The sequence shown here is derived from an EMBL/GenBank/DDBJ whole genome shotgun (WGS) entry which is preliminary data.</text>
</comment>
<dbReference type="Proteomes" id="UP001515480">
    <property type="component" value="Unassembled WGS sequence"/>
</dbReference>
<evidence type="ECO:0000313" key="1">
    <source>
        <dbReference type="EMBL" id="KAL1516021.1"/>
    </source>
</evidence>
<proteinExistence type="predicted"/>
<name>A0AB34JBE2_PRYPA</name>
<sequence>MAASPNGRVRAESHAFTVVGGAASAHTLTPLAPGVAPRASSLAVLSIRPDGAQLSFASLLVVMSAETARLVTPALLRLADQAPTPPAPPLSALLLVRGGEISAECVWAGHEPMYNATLYRLLCHAAGWHAAHAMRASRLRLELRLATPAFTAAASFASEATVRLPPPAAVSGCLDLQYFEFLPRRDFDEWALAAQLAGVARVYVPDQLAYRGHVATQEARGFAVRTHDLAHRYVTEGGRAAPHRPSYAMKMRSDGGSNYICLHEHWYDAWVAVAWTPDEYLVFEAAAVPPAPAPLVAAAIRAAARAAAPRAWEYCRPEVCVPRPFYGPAERAAGDVDRWTLPNDGMKAQLGTSAALAMERYTRRYAALPPRGSMLKCFVHPDWRLGIMHVKLHSSHLRACPPRLRAACKLGGAAAWREVCRGFCGLWRNETCDECVAPPAPGCGAASTLAPATLITKSFELAHFRIPPPENRLKGYTVTKWLPAVGAVVRQLMGADAPTAA</sequence>
<gene>
    <name evidence="1" type="ORF">AB1Y20_002634</name>
</gene>
<dbReference type="AlphaFoldDB" id="A0AB34JBE2"/>
<evidence type="ECO:0000313" key="2">
    <source>
        <dbReference type="Proteomes" id="UP001515480"/>
    </source>
</evidence>
<accession>A0AB34JBE2</accession>
<keyword evidence="2" id="KW-1185">Reference proteome</keyword>